<dbReference type="InterPro" id="IPR040079">
    <property type="entry name" value="Glutathione_S-Trfase"/>
</dbReference>
<dbReference type="Pfam" id="PF17171">
    <property type="entry name" value="GST_C_6"/>
    <property type="match status" value="1"/>
</dbReference>
<dbReference type="Gene3D" id="3.40.30.10">
    <property type="entry name" value="Glutaredoxin"/>
    <property type="match status" value="1"/>
</dbReference>
<dbReference type="SUPFAM" id="SSF47616">
    <property type="entry name" value="GST C-terminal domain-like"/>
    <property type="match status" value="1"/>
</dbReference>
<dbReference type="SFLD" id="SFLDS00019">
    <property type="entry name" value="Glutathione_Transferase_(cytos"/>
    <property type="match status" value="1"/>
</dbReference>
<evidence type="ECO:0000259" key="2">
    <source>
        <dbReference type="Pfam" id="PF17172"/>
    </source>
</evidence>
<dbReference type="InterPro" id="IPR050931">
    <property type="entry name" value="Mito_Protein_Transport_Metaxin"/>
</dbReference>
<organism evidence="3 4">
    <name type="scientific">Lutimaribacter saemankumensis</name>
    <dbReference type="NCBI Taxonomy" id="490829"/>
    <lineage>
        <taxon>Bacteria</taxon>
        <taxon>Pseudomonadati</taxon>
        <taxon>Pseudomonadota</taxon>
        <taxon>Alphaproteobacteria</taxon>
        <taxon>Rhodobacterales</taxon>
        <taxon>Roseobacteraceae</taxon>
        <taxon>Lutimaribacter</taxon>
    </lineage>
</organism>
<dbReference type="STRING" id="490829.SAMN05421850_103248"/>
<dbReference type="InterPro" id="IPR036249">
    <property type="entry name" value="Thioredoxin-like_sf"/>
</dbReference>
<dbReference type="PANTHER" id="PTHR12289:SF41">
    <property type="entry name" value="FAILED AXON CONNECTIONS-RELATED"/>
    <property type="match status" value="1"/>
</dbReference>
<evidence type="ECO:0000313" key="3">
    <source>
        <dbReference type="EMBL" id="SDI53035.1"/>
    </source>
</evidence>
<dbReference type="Gene3D" id="1.20.1050.10">
    <property type="match status" value="1"/>
</dbReference>
<dbReference type="EMBL" id="FNEB01000003">
    <property type="protein sequence ID" value="SDI53035.1"/>
    <property type="molecule type" value="Genomic_DNA"/>
</dbReference>
<dbReference type="GO" id="GO:0016740">
    <property type="term" value="F:transferase activity"/>
    <property type="evidence" value="ECO:0007669"/>
    <property type="project" value="UniProtKB-KW"/>
</dbReference>
<dbReference type="CDD" id="cd03193">
    <property type="entry name" value="GST_C_Metaxin"/>
    <property type="match status" value="1"/>
</dbReference>
<dbReference type="GO" id="GO:0005737">
    <property type="term" value="C:cytoplasm"/>
    <property type="evidence" value="ECO:0007669"/>
    <property type="project" value="TreeGrafter"/>
</dbReference>
<reference evidence="3 4" key="1">
    <citation type="submission" date="2016-10" db="EMBL/GenBank/DDBJ databases">
        <authorList>
            <person name="de Groot N.N."/>
        </authorList>
    </citation>
    <scope>NUCLEOTIDE SEQUENCE [LARGE SCALE GENOMIC DNA]</scope>
    <source>
        <strain evidence="3 4">DSM 28010</strain>
    </source>
</reference>
<keyword evidence="4" id="KW-1185">Reference proteome</keyword>
<name>A0A1G8LBL5_9RHOB</name>
<keyword evidence="3" id="KW-0808">Transferase</keyword>
<feature type="domain" description="Metaxin glutathione S-transferase" evidence="1">
    <location>
        <begin position="165"/>
        <end position="222"/>
    </location>
</feature>
<dbReference type="Pfam" id="PF17172">
    <property type="entry name" value="GST_N_4"/>
    <property type="match status" value="1"/>
</dbReference>
<dbReference type="InterPro" id="IPR033468">
    <property type="entry name" value="Metaxin_GST"/>
</dbReference>
<dbReference type="SFLD" id="SFLDG01200">
    <property type="entry name" value="SUF1.1"/>
    <property type="match status" value="1"/>
</dbReference>
<dbReference type="Proteomes" id="UP000199340">
    <property type="component" value="Unassembled WGS sequence"/>
</dbReference>
<dbReference type="InterPro" id="IPR012336">
    <property type="entry name" value="Thioredoxin-like_fold"/>
</dbReference>
<feature type="domain" description="Thioredoxin-like fold" evidence="2">
    <location>
        <begin position="18"/>
        <end position="111"/>
    </location>
</feature>
<protein>
    <submittedName>
        <fullName evidence="3">Glutathione S-transferase</fullName>
    </submittedName>
</protein>
<gene>
    <name evidence="3" type="ORF">SAMN05421850_103248</name>
</gene>
<dbReference type="AlphaFoldDB" id="A0A1G8LBL5"/>
<dbReference type="PANTHER" id="PTHR12289">
    <property type="entry name" value="METAXIN RELATED"/>
    <property type="match status" value="1"/>
</dbReference>
<accession>A0A1G8LBL5</accession>
<dbReference type="InterPro" id="IPR036282">
    <property type="entry name" value="Glutathione-S-Trfase_C_sf"/>
</dbReference>
<evidence type="ECO:0000259" key="1">
    <source>
        <dbReference type="Pfam" id="PF17171"/>
    </source>
</evidence>
<dbReference type="SFLD" id="SFLDG01180">
    <property type="entry name" value="SUF1"/>
    <property type="match status" value="1"/>
</dbReference>
<evidence type="ECO:0000313" key="4">
    <source>
        <dbReference type="Proteomes" id="UP000199340"/>
    </source>
</evidence>
<dbReference type="SUPFAM" id="SSF52833">
    <property type="entry name" value="Thioredoxin-like"/>
    <property type="match status" value="1"/>
</dbReference>
<dbReference type="RefSeq" id="WP_175491427.1">
    <property type="nucleotide sequence ID" value="NZ_FNEB01000003.1"/>
</dbReference>
<proteinExistence type="predicted"/>
<dbReference type="InterPro" id="IPR026928">
    <property type="entry name" value="FAX/IsoI-like"/>
</dbReference>
<sequence length="247" mass="27205">MLRLLAFAPAMGMISPSPFSVKSLALLEMSGLPYERVNGDPRRAPKRKLPVLDDAGRLVADSHLIQAYLARVQGFDPDAHLTDENRAVSTAFRALVEDQLYWVLVYARWIENPKVARDAFFATLPAPLRSTIFGIVRRQVRAALHGQGLGRHDRAQVYRIGAEGVAALAEHLGDKPYFLGGRPSGIDTALFGFLENVITPPLETPLKEAVMSYPKLVSYRDRFEAAQVPALRDKAAQNASGRASRAM</sequence>